<dbReference type="Proteomes" id="UP000830768">
    <property type="component" value="Chromosome 11"/>
</dbReference>
<dbReference type="EMBL" id="CP090039">
    <property type="protein sequence ID" value="UPL02480.1"/>
    <property type="molecule type" value="Genomic_DNA"/>
</dbReference>
<gene>
    <name evidence="1" type="ORF">LCI18_013414</name>
</gene>
<name>A0ACD3ZMF1_FUSSC</name>
<reference evidence="1" key="1">
    <citation type="submission" date="2021-11" db="EMBL/GenBank/DDBJ databases">
        <title>Fusarium solani-melongenae Genome sequencing and assembly.</title>
        <authorList>
            <person name="Xie S."/>
            <person name="Huang L."/>
            <person name="Zhang X."/>
        </authorList>
    </citation>
    <scope>NUCLEOTIDE SEQUENCE</scope>
    <source>
        <strain evidence="1">CRI 24-3</strain>
    </source>
</reference>
<evidence type="ECO:0000313" key="2">
    <source>
        <dbReference type="Proteomes" id="UP000830768"/>
    </source>
</evidence>
<proteinExistence type="predicted"/>
<accession>A0ACD3ZMF1</accession>
<sequence>MLWGFEVDKDTTPITWFKLLLLKEEDLSPELRSSEFLLRARRMARGNGKTAIDLITDYLRALWRHTLESIVKDRGDSVLKAYQFHVVITVSAIWKDYARQGMEKAAKKTGILDSRTAGKTILTFVPEPEAAALSTLCNPGREPKTGDVYLICDAGGGTVDLITYEITGVDPILMREAVEGTGGLCGGIFIDEAFEARVRNRLGYKWHQLSQSGIKEMLKGDWELYIEPQYKPGNANKEYVVSIPAEAYRKDNRLFNDTTKAPFIKNGRIHFKGSHIQKAFIKSFAKIDELNEAQILKTKEQGLSLTGIILVGGLGGSPYLYEHLKSQHGPANISILQSTGMRPRTAICRRTVYKGFETTSSNRECPAPIQVISTISRASYGVFHTATFDPEVHLQQDMVWDKTAHEWEADNQMTCSSVPPLVPALRTDGSFNGTFEVMIWQCQEDTPPTRKNDSVKDLEDH</sequence>
<organism evidence="1 2">
    <name type="scientific">Fusarium solani subsp. cucurbitae</name>
    <name type="common">Neocosmosporum cucurbitae</name>
    <dbReference type="NCBI Taxonomy" id="2747967"/>
    <lineage>
        <taxon>Eukaryota</taxon>
        <taxon>Fungi</taxon>
        <taxon>Dikarya</taxon>
        <taxon>Ascomycota</taxon>
        <taxon>Pezizomycotina</taxon>
        <taxon>Sordariomycetes</taxon>
        <taxon>Hypocreomycetidae</taxon>
        <taxon>Hypocreales</taxon>
        <taxon>Nectriaceae</taxon>
        <taxon>Fusarium</taxon>
        <taxon>Fusarium solani species complex</taxon>
    </lineage>
</organism>
<keyword evidence="2" id="KW-1185">Reference proteome</keyword>
<protein>
    <submittedName>
        <fullName evidence="1">Uncharacterized protein</fullName>
    </submittedName>
</protein>
<evidence type="ECO:0000313" key="1">
    <source>
        <dbReference type="EMBL" id="UPL02480.1"/>
    </source>
</evidence>